<comment type="caution">
    <text evidence="1">The sequence shown here is derived from an EMBL/GenBank/DDBJ whole genome shotgun (WGS) entry which is preliminary data.</text>
</comment>
<organism evidence="1 2">
    <name type="scientific">Caballeronia pedi</name>
    <dbReference type="NCBI Taxonomy" id="1777141"/>
    <lineage>
        <taxon>Bacteria</taxon>
        <taxon>Pseudomonadati</taxon>
        <taxon>Pseudomonadota</taxon>
        <taxon>Betaproteobacteria</taxon>
        <taxon>Burkholderiales</taxon>
        <taxon>Burkholderiaceae</taxon>
        <taxon>Caballeronia</taxon>
    </lineage>
</organism>
<proteinExistence type="predicted"/>
<keyword evidence="2" id="KW-1185">Reference proteome</keyword>
<evidence type="ECO:0000313" key="1">
    <source>
        <dbReference type="EMBL" id="SAL02585.1"/>
    </source>
</evidence>
<dbReference type="EMBL" id="FCOE02000085">
    <property type="protein sequence ID" value="SAL02585.1"/>
    <property type="molecule type" value="Genomic_DNA"/>
</dbReference>
<dbReference type="Proteomes" id="UP000054911">
    <property type="component" value="Unassembled WGS sequence"/>
</dbReference>
<dbReference type="AlphaFoldDB" id="A0A158E6R4"/>
<protein>
    <submittedName>
        <fullName evidence="1">Uncharacterized protein</fullName>
    </submittedName>
</protein>
<name>A0A158E6R4_9BURK</name>
<evidence type="ECO:0000313" key="2">
    <source>
        <dbReference type="Proteomes" id="UP000054911"/>
    </source>
</evidence>
<gene>
    <name evidence="1" type="ORF">AWB80_08392</name>
</gene>
<reference evidence="1" key="1">
    <citation type="submission" date="2016-01" db="EMBL/GenBank/DDBJ databases">
        <authorList>
            <person name="Peeters C."/>
        </authorList>
    </citation>
    <scope>NUCLEOTIDE SEQUENCE [LARGE SCALE GENOMIC DNA]</scope>
    <source>
        <strain evidence="1">LMG 29323</strain>
    </source>
</reference>
<dbReference type="STRING" id="1777141.AWB80_08392"/>
<sequence length="37" mass="4278">MHIADRYLHSLGFGPGERVYLSVNYQIRQICISMDHG</sequence>
<accession>A0A158E6R4</accession>